<dbReference type="PROSITE" id="PS50893">
    <property type="entry name" value="ABC_TRANSPORTER_2"/>
    <property type="match status" value="2"/>
</dbReference>
<feature type="domain" description="ABC transporter" evidence="11">
    <location>
        <begin position="825"/>
        <end position="1067"/>
    </location>
</feature>
<feature type="transmembrane region" description="Helical" evidence="10">
    <location>
        <begin position="1167"/>
        <end position="1188"/>
    </location>
</feature>
<dbReference type="InterPro" id="IPR034001">
    <property type="entry name" value="ABCG_PDR_1"/>
</dbReference>
<feature type="transmembrane region" description="Helical" evidence="10">
    <location>
        <begin position="494"/>
        <end position="518"/>
    </location>
</feature>
<evidence type="ECO:0000256" key="5">
    <source>
        <dbReference type="ARBA" id="ARBA00022741"/>
    </source>
</evidence>
<evidence type="ECO:0000256" key="9">
    <source>
        <dbReference type="SAM" id="MobiDB-lite"/>
    </source>
</evidence>
<protein>
    <submittedName>
        <fullName evidence="12">ABC-2 type transporter</fullName>
    </submittedName>
</protein>
<evidence type="ECO:0000313" key="12">
    <source>
        <dbReference type="EMBL" id="UQC86677.1"/>
    </source>
</evidence>
<keyword evidence="13" id="KW-1185">Reference proteome</keyword>
<dbReference type="PANTHER" id="PTHR19241">
    <property type="entry name" value="ATP-BINDING CASSETTE TRANSPORTER"/>
    <property type="match status" value="1"/>
</dbReference>
<evidence type="ECO:0000256" key="7">
    <source>
        <dbReference type="ARBA" id="ARBA00022989"/>
    </source>
</evidence>
<keyword evidence="4 10" id="KW-0812">Transmembrane</keyword>
<feature type="transmembrane region" description="Helical" evidence="10">
    <location>
        <begin position="607"/>
        <end position="627"/>
    </location>
</feature>
<evidence type="ECO:0000313" key="13">
    <source>
        <dbReference type="Proteomes" id="UP000830671"/>
    </source>
</evidence>
<keyword evidence="7 10" id="KW-1133">Transmembrane helix</keyword>
<dbReference type="Pfam" id="PF14510">
    <property type="entry name" value="ABC_trans_N"/>
    <property type="match status" value="1"/>
</dbReference>
<dbReference type="FunFam" id="3.40.50.300:FF:000054">
    <property type="entry name" value="ABC multidrug transporter atrF"/>
    <property type="match status" value="1"/>
</dbReference>
<evidence type="ECO:0000256" key="10">
    <source>
        <dbReference type="SAM" id="Phobius"/>
    </source>
</evidence>
<feature type="domain" description="ABC transporter" evidence="11">
    <location>
        <begin position="126"/>
        <end position="383"/>
    </location>
</feature>
<feature type="transmembrane region" description="Helical" evidence="10">
    <location>
        <begin position="639"/>
        <end position="657"/>
    </location>
</feature>
<feature type="region of interest" description="Disordered" evidence="9">
    <location>
        <begin position="793"/>
        <end position="813"/>
    </location>
</feature>
<dbReference type="KEGG" id="clup:CLUP02_12179"/>
<keyword evidence="6" id="KW-0067">ATP-binding</keyword>
<feature type="transmembrane region" description="Helical" evidence="10">
    <location>
        <begin position="1438"/>
        <end position="1458"/>
    </location>
</feature>
<dbReference type="Pfam" id="PF01061">
    <property type="entry name" value="ABC2_membrane"/>
    <property type="match status" value="2"/>
</dbReference>
<evidence type="ECO:0000256" key="8">
    <source>
        <dbReference type="ARBA" id="ARBA00023136"/>
    </source>
</evidence>
<evidence type="ECO:0000256" key="2">
    <source>
        <dbReference type="ARBA" id="ARBA00006012"/>
    </source>
</evidence>
<dbReference type="SUPFAM" id="SSF52540">
    <property type="entry name" value="P-loop containing nucleoside triphosphate hydrolases"/>
    <property type="match status" value="2"/>
</dbReference>
<keyword evidence="5" id="KW-0547">Nucleotide-binding</keyword>
<dbReference type="InterPro" id="IPR003593">
    <property type="entry name" value="AAA+_ATPase"/>
</dbReference>
<feature type="transmembrane region" description="Helical" evidence="10">
    <location>
        <begin position="747"/>
        <end position="768"/>
    </location>
</feature>
<gene>
    <name evidence="12" type="ORF">CLUP02_12179</name>
</gene>
<organism evidence="12 13">
    <name type="scientific">Colletotrichum lupini</name>
    <dbReference type="NCBI Taxonomy" id="145971"/>
    <lineage>
        <taxon>Eukaryota</taxon>
        <taxon>Fungi</taxon>
        <taxon>Dikarya</taxon>
        <taxon>Ascomycota</taxon>
        <taxon>Pezizomycotina</taxon>
        <taxon>Sordariomycetes</taxon>
        <taxon>Hypocreomycetidae</taxon>
        <taxon>Glomerellales</taxon>
        <taxon>Glomerellaceae</taxon>
        <taxon>Colletotrichum</taxon>
        <taxon>Colletotrichum acutatum species complex</taxon>
    </lineage>
</organism>
<comment type="similarity">
    <text evidence="2">Belongs to the ABC transporter superfamily. ABCG family. PDR (TC 3.A.1.205) subfamily.</text>
</comment>
<dbReference type="RefSeq" id="XP_049148288.1">
    <property type="nucleotide sequence ID" value="XM_049291143.1"/>
</dbReference>
<dbReference type="Pfam" id="PF19055">
    <property type="entry name" value="ABC2_membrane_7"/>
    <property type="match status" value="1"/>
</dbReference>
<dbReference type="CDD" id="cd03232">
    <property type="entry name" value="ABCG_PDR_domain2"/>
    <property type="match status" value="1"/>
</dbReference>
<dbReference type="InterPro" id="IPR027417">
    <property type="entry name" value="P-loop_NTPase"/>
</dbReference>
<feature type="transmembrane region" description="Helical" evidence="10">
    <location>
        <begin position="530"/>
        <end position="550"/>
    </location>
</feature>
<feature type="transmembrane region" description="Helical" evidence="10">
    <location>
        <begin position="1242"/>
        <end position="1267"/>
    </location>
</feature>
<dbReference type="SMART" id="SM00382">
    <property type="entry name" value="AAA"/>
    <property type="match status" value="2"/>
</dbReference>
<dbReference type="InterPro" id="IPR034003">
    <property type="entry name" value="ABCG_PDR_2"/>
</dbReference>
<dbReference type="InterPro" id="IPR017871">
    <property type="entry name" value="ABC_transporter-like_CS"/>
</dbReference>
<evidence type="ECO:0000256" key="3">
    <source>
        <dbReference type="ARBA" id="ARBA00022448"/>
    </source>
</evidence>
<proteinExistence type="inferred from homology"/>
<dbReference type="InterPro" id="IPR043926">
    <property type="entry name" value="ABCG_dom"/>
</dbReference>
<comment type="subcellular location">
    <subcellularLocation>
        <location evidence="1">Membrane</location>
        <topology evidence="1">Multi-pass membrane protein</topology>
    </subcellularLocation>
</comment>
<dbReference type="PROSITE" id="PS00211">
    <property type="entry name" value="ABC_TRANSPORTER_1"/>
    <property type="match status" value="1"/>
</dbReference>
<dbReference type="Pfam" id="PF06422">
    <property type="entry name" value="PDR_CDR"/>
    <property type="match status" value="1"/>
</dbReference>
<reference evidence="12" key="1">
    <citation type="journal article" date="2021" name="Mol. Plant Microbe Interact.">
        <title>Complete Genome Sequence of the Plant-Pathogenic Fungus Colletotrichum lupini.</title>
        <authorList>
            <person name="Baroncelli R."/>
            <person name="Pensec F."/>
            <person name="Da Lio D."/>
            <person name="Boufleur T."/>
            <person name="Vicente I."/>
            <person name="Sarrocco S."/>
            <person name="Picot A."/>
            <person name="Baraldi E."/>
            <person name="Sukno S."/>
            <person name="Thon M."/>
            <person name="Le Floch G."/>
        </authorList>
    </citation>
    <scope>NUCLEOTIDE SEQUENCE</scope>
    <source>
        <strain evidence="12">IMI 504893</strain>
    </source>
</reference>
<feature type="transmembrane region" description="Helical" evidence="10">
    <location>
        <begin position="1287"/>
        <end position="1307"/>
    </location>
</feature>
<feature type="transmembrane region" description="Helical" evidence="10">
    <location>
        <begin position="1200"/>
        <end position="1221"/>
    </location>
</feature>
<dbReference type="GO" id="GO:0140359">
    <property type="term" value="F:ABC-type transporter activity"/>
    <property type="evidence" value="ECO:0007669"/>
    <property type="project" value="InterPro"/>
</dbReference>
<dbReference type="Pfam" id="PF00005">
    <property type="entry name" value="ABC_tran"/>
    <property type="match status" value="2"/>
</dbReference>
<dbReference type="InterPro" id="IPR010929">
    <property type="entry name" value="PDR_CDR_ABC"/>
</dbReference>
<dbReference type="GO" id="GO:0016887">
    <property type="term" value="F:ATP hydrolysis activity"/>
    <property type="evidence" value="ECO:0007669"/>
    <property type="project" value="InterPro"/>
</dbReference>
<dbReference type="InterPro" id="IPR029481">
    <property type="entry name" value="ABC_trans_N"/>
</dbReference>
<dbReference type="GO" id="GO:0005524">
    <property type="term" value="F:ATP binding"/>
    <property type="evidence" value="ECO:0007669"/>
    <property type="project" value="UniProtKB-KW"/>
</dbReference>
<dbReference type="EMBL" id="CP019478">
    <property type="protein sequence ID" value="UQC86677.1"/>
    <property type="molecule type" value="Genomic_DNA"/>
</dbReference>
<evidence type="ECO:0000256" key="1">
    <source>
        <dbReference type="ARBA" id="ARBA00004141"/>
    </source>
</evidence>
<feature type="transmembrane region" description="Helical" evidence="10">
    <location>
        <begin position="571"/>
        <end position="595"/>
    </location>
</feature>
<evidence type="ECO:0000259" key="11">
    <source>
        <dbReference type="PROSITE" id="PS50893"/>
    </source>
</evidence>
<dbReference type="GO" id="GO:0016020">
    <property type="term" value="C:membrane"/>
    <property type="evidence" value="ECO:0007669"/>
    <property type="project" value="UniProtKB-SubCell"/>
</dbReference>
<dbReference type="GeneID" id="73346153"/>
<feature type="transmembrane region" description="Helical" evidence="10">
    <location>
        <begin position="1319"/>
        <end position="1337"/>
    </location>
</feature>
<accession>A0A9Q8WL04</accession>
<keyword evidence="8 10" id="KW-0472">Membrane</keyword>
<dbReference type="CDD" id="cd03233">
    <property type="entry name" value="ABCG_PDR_domain1"/>
    <property type="match status" value="1"/>
</dbReference>
<evidence type="ECO:0000256" key="6">
    <source>
        <dbReference type="ARBA" id="ARBA00022840"/>
    </source>
</evidence>
<evidence type="ECO:0000256" key="4">
    <source>
        <dbReference type="ARBA" id="ARBA00022692"/>
    </source>
</evidence>
<dbReference type="Gene3D" id="3.40.50.300">
    <property type="entry name" value="P-loop containing nucleotide triphosphate hydrolases"/>
    <property type="match status" value="2"/>
</dbReference>
<dbReference type="Proteomes" id="UP000830671">
    <property type="component" value="Chromosome 6"/>
</dbReference>
<name>A0A9Q8WL04_9PEZI</name>
<dbReference type="InterPro" id="IPR013525">
    <property type="entry name" value="ABC2_TM"/>
</dbReference>
<keyword evidence="3" id="KW-0813">Transport</keyword>
<sequence length="1513" mass="169309">MPAPAILDPGPHANEPHASTFDGIGSVPILLDAEEAEEEVHDLARRLTSASHGGGHNLFPEPSDATLDPKSDKFDARRWAAAFYRLQTNALLGNAPNTVGLAFKDLQVYGLGTTTDYQKTVGNFFLEAAALISWLSSSGKKQRIDILHDLEGVIQSGEMLAVLGPPGSGCTTLLKTIAGETHGFYIADGATINYQGISPKEMKTSFKGEAIYTAEFDHHFPYLTVGETLYFAARARCPQNMELPHGISEQQYAEHLRDVVMALLGISHTKETRVGDDFVRGVSGGERKRVSIAEAVLSYSPLQCWDNSTRGLDSANAIEFCRTLRMQADVFGCSSSVAIYQAPQEAYELFDKVIVLYEGRQIFFGKSTDAKAYFENLGFLCPEQKTTADFLTSMTSSSERIVQPEWKGRTPPRSPEEFAQAWKDSQHRRNLLEEIDSFEQQYPFGGDTHKKFSATRRAHQSKAQRSSSPYTLSYVQQISLNLWRSFKLLISEPWMPITMLTTNFFESLIISSIFYNLAPNSSSLYKRNLLIFYTILINAMGSIMEILTLYGKRKIIEKHARYALYHPSAEAFAAMLVDLPYKMINALFINVPIYFMTNLRRESAGPFFFFLLFSFTITVSMSMIFRFLGSVTKTTSQALAPSAIILLALMLFSGFAMPQSYLSDWIGWIRWINPVFYAQEGLALNEFVGRNFTCSQFVPTGPGYATATLDERVCDVGGAMPGSNSVNGEEHLRVVYGFLAGHRWRNFGILVAITIFFMSLYLVAVELVSSERSKGEVLLFKRRALKSAKKGHDDIETLGGKPSQPTIQVDDDSDNSDLAKQTSVFHWNDVCYDVQVKGEARRILDHCDGWVKPGTLTALMGVSGAGKTSLLDVLASRVTMGVVSGEMLVDGQLRDSSFQRKTGYVTQQDLHLHTATVREALSFSALLRQPKRYSREEKLAYVDTAIDLLGMQEYAEAVIGDLGEGLNVEQRKRLTIGVELAARPQLLLFLDEPTSGLDSQTSWSICDLMEKLTRNGQAILCTIHQPSASLFQRFDRLLLLARGGRTVYFGDIGKNSHILIDYLSRHGAPAYQPGSNPAEYMLEVIGAAPKAHTDIDWPAVWRQSNEYQAVQTELARLSSHADEKGATSTTADHDASTYAEFAAGFGVQIRQVTRRVFQQYWRSPSYIFSKSILTFGSALFIGLTLLGGNNTERGLRNQMFGVYIFLFIFSQMVQQIMPVFVSQRTMYEARERPAKSYSWMAFMGANVIVEMFWNSIMAIFSFLFWFYPMRLDRNAEWTDSVHSRGMTLFLICWVFFLFSSTFAHLMIAGLGSAEVAGGIMNLLFILMFALCGVLAGPNELPGFWIFMYRVNPFTYIVEGFLSVGLANAPVVCSASELLEFAAPANGTCGEYMAAYILEKGGYLVDAGTNACQYCGMADTNAFLSSMNMSFDNRWRDFGFIWVFCVFNVATAAALYWAVRVPKNDFKKYSILVPFRQMAVWGISLTIEGDLELPRRYWMYNNRSYAFHHLLAWF</sequence>
<dbReference type="InterPro" id="IPR003439">
    <property type="entry name" value="ABC_transporter-like_ATP-bd"/>
</dbReference>